<keyword evidence="1" id="KW-1133">Transmembrane helix</keyword>
<reference evidence="2" key="1">
    <citation type="submission" date="2015-07" db="EMBL/GenBank/DDBJ databases">
        <title>MeaNS - Measles Nucleotide Surveillance Program.</title>
        <authorList>
            <person name="Tran T."/>
            <person name="Druce J."/>
        </authorList>
    </citation>
    <scope>NUCLEOTIDE SEQUENCE</scope>
    <source>
        <strain evidence="2">UCB-OBI-ISO-001</strain>
        <tissue evidence="2">Gonad</tissue>
    </source>
</reference>
<organism evidence="2">
    <name type="scientific">Octopus bimaculoides</name>
    <name type="common">California two-spotted octopus</name>
    <dbReference type="NCBI Taxonomy" id="37653"/>
    <lineage>
        <taxon>Eukaryota</taxon>
        <taxon>Metazoa</taxon>
        <taxon>Spiralia</taxon>
        <taxon>Lophotrochozoa</taxon>
        <taxon>Mollusca</taxon>
        <taxon>Cephalopoda</taxon>
        <taxon>Coleoidea</taxon>
        <taxon>Octopodiformes</taxon>
        <taxon>Octopoda</taxon>
        <taxon>Incirrata</taxon>
        <taxon>Octopodidae</taxon>
        <taxon>Octopus</taxon>
    </lineage>
</organism>
<evidence type="ECO:0000256" key="1">
    <source>
        <dbReference type="SAM" id="Phobius"/>
    </source>
</evidence>
<evidence type="ECO:0000313" key="2">
    <source>
        <dbReference type="EMBL" id="KOF76705.1"/>
    </source>
</evidence>
<feature type="transmembrane region" description="Helical" evidence="1">
    <location>
        <begin position="48"/>
        <end position="65"/>
    </location>
</feature>
<keyword evidence="1" id="KW-0812">Transmembrane</keyword>
<proteinExistence type="predicted"/>
<dbReference type="EMBL" id="KQ421720">
    <property type="protein sequence ID" value="KOF76705.1"/>
    <property type="molecule type" value="Genomic_DNA"/>
</dbReference>
<keyword evidence="1" id="KW-0472">Membrane</keyword>
<sequence length="66" mass="7602">MSSLDQRENKCWLDRTCPSSQGQLFEDNVLLLLVDTCWRFCLETALKLIYHLLCVASVCVCVCVFQ</sequence>
<accession>A0A0L8GJJ9</accession>
<dbReference type="AlphaFoldDB" id="A0A0L8GJJ9"/>
<protein>
    <submittedName>
        <fullName evidence="2">Uncharacterized protein</fullName>
    </submittedName>
</protein>
<gene>
    <name evidence="2" type="ORF">OCBIM_22033031mg</name>
</gene>
<name>A0A0L8GJJ9_OCTBM</name>